<dbReference type="EMBL" id="BSXW01001363">
    <property type="protein sequence ID" value="GMF36179.1"/>
    <property type="molecule type" value="Genomic_DNA"/>
</dbReference>
<accession>A0A9W7CMW9</accession>
<dbReference type="OrthoDB" id="129253at2759"/>
<feature type="compositionally biased region" description="Low complexity" evidence="1">
    <location>
        <begin position="54"/>
        <end position="67"/>
    </location>
</feature>
<feature type="region of interest" description="Disordered" evidence="1">
    <location>
        <begin position="132"/>
        <end position="152"/>
    </location>
</feature>
<keyword evidence="3" id="KW-1185">Reference proteome</keyword>
<protein>
    <submittedName>
        <fullName evidence="2">Unnamed protein product</fullName>
    </submittedName>
</protein>
<dbReference type="AlphaFoldDB" id="A0A9W7CMW9"/>
<sequence length="297" mass="31367">MRYSSSRAAVSSGYSGGGGGGYSSYGGGRSSSSSGLHYTKSGALDMRYSSSKAAVSSSYGGSSTSYARPASSHAPALELHYTKSGALDMRYASSQASVAQAAAAPAARPANSNLHYTKSGALDMRYKSSQAVAQKLNKAAPPPAPSSSNLHYTKSGALDMRYKSSHDAVGTAVLGNAPDDNLHYTKSGALDMRYKSSREVVQKMEKLGLNQASKSKKAAKPQKRAQGVPNDLPVTKAGTPDLRTTKAKQWVQSQAQRWHPADALPAWVPCLIARHDQGSVASLYRWLACSCPTRQAR</sequence>
<evidence type="ECO:0000313" key="2">
    <source>
        <dbReference type="EMBL" id="GMF36179.1"/>
    </source>
</evidence>
<reference evidence="2" key="1">
    <citation type="submission" date="2023-04" db="EMBL/GenBank/DDBJ databases">
        <title>Phytophthora lilii NBRC 32176.</title>
        <authorList>
            <person name="Ichikawa N."/>
            <person name="Sato H."/>
            <person name="Tonouchi N."/>
        </authorList>
    </citation>
    <scope>NUCLEOTIDE SEQUENCE</scope>
    <source>
        <strain evidence="2">NBRC 32176</strain>
    </source>
</reference>
<organism evidence="2 3">
    <name type="scientific">Phytophthora lilii</name>
    <dbReference type="NCBI Taxonomy" id="2077276"/>
    <lineage>
        <taxon>Eukaryota</taxon>
        <taxon>Sar</taxon>
        <taxon>Stramenopiles</taxon>
        <taxon>Oomycota</taxon>
        <taxon>Peronosporomycetes</taxon>
        <taxon>Peronosporales</taxon>
        <taxon>Peronosporaceae</taxon>
        <taxon>Phytophthora</taxon>
    </lineage>
</organism>
<name>A0A9W7CMW9_9STRA</name>
<feature type="compositionally biased region" description="Basic residues" evidence="1">
    <location>
        <begin position="214"/>
        <end position="223"/>
    </location>
</feature>
<comment type="caution">
    <text evidence="2">The sequence shown here is derived from an EMBL/GenBank/DDBJ whole genome shotgun (WGS) entry which is preliminary data.</text>
</comment>
<feature type="region of interest" description="Disordered" evidence="1">
    <location>
        <begin position="208"/>
        <end position="240"/>
    </location>
</feature>
<evidence type="ECO:0000313" key="3">
    <source>
        <dbReference type="Proteomes" id="UP001165083"/>
    </source>
</evidence>
<evidence type="ECO:0000256" key="1">
    <source>
        <dbReference type="SAM" id="MobiDB-lite"/>
    </source>
</evidence>
<feature type="region of interest" description="Disordered" evidence="1">
    <location>
        <begin position="54"/>
        <end position="73"/>
    </location>
</feature>
<dbReference type="Proteomes" id="UP001165083">
    <property type="component" value="Unassembled WGS sequence"/>
</dbReference>
<proteinExistence type="predicted"/>
<gene>
    <name evidence="2" type="ORF">Plil01_001531900</name>
</gene>